<evidence type="ECO:0000313" key="1">
    <source>
        <dbReference type="EMBL" id="EBN2160046.1"/>
    </source>
</evidence>
<protein>
    <submittedName>
        <fullName evidence="1">Uncharacterized protein</fullName>
    </submittedName>
</protein>
<reference evidence="1" key="1">
    <citation type="submission" date="2018-06" db="EMBL/GenBank/DDBJ databases">
        <authorList>
            <consortium name="PulseNet: The National Subtyping Network for Foodborne Disease Surveillance"/>
            <person name="Tarr C.L."/>
            <person name="Trees E."/>
            <person name="Katz L.S."/>
            <person name="Carleton-Romer H.A."/>
            <person name="Stroika S."/>
            <person name="Kucerova Z."/>
            <person name="Roache K.F."/>
            <person name="Sabol A.L."/>
            <person name="Besser J."/>
            <person name="Gerner-Smidt P."/>
        </authorList>
    </citation>
    <scope>NUCLEOTIDE SEQUENCE</scope>
    <source>
        <strain evidence="1">PNUSAS034517</strain>
    </source>
</reference>
<dbReference type="EMBL" id="AAGFCD010000009">
    <property type="protein sequence ID" value="EBN2160046.1"/>
    <property type="molecule type" value="Genomic_DNA"/>
</dbReference>
<organism evidence="1">
    <name type="scientific">Salmonella enterica</name>
    <name type="common">Salmonella choleraesuis</name>
    <dbReference type="NCBI Taxonomy" id="28901"/>
    <lineage>
        <taxon>Bacteria</taxon>
        <taxon>Pseudomonadati</taxon>
        <taxon>Pseudomonadota</taxon>
        <taxon>Gammaproteobacteria</taxon>
        <taxon>Enterobacterales</taxon>
        <taxon>Enterobacteriaceae</taxon>
        <taxon>Salmonella</taxon>
    </lineage>
</organism>
<proteinExistence type="predicted"/>
<gene>
    <name evidence="1" type="ORF">DMT01_13740</name>
</gene>
<accession>A0A5T7W1P3</accession>
<name>A0A5T7W1P3_SALER</name>
<comment type="caution">
    <text evidence="1">The sequence shown here is derived from an EMBL/GenBank/DDBJ whole genome shotgun (WGS) entry which is preliminary data.</text>
</comment>
<sequence length="352" mass="39834">MAISTKPNTAQSLTLDADKLYENAVLSIQLGIEDFELSQKSVDKGGNPARSLSSVRNLFAGVMLLFKFKLANSVKSPEDAYQLIHIPPKDILPNPDGIGGMTWEPDGQFQKNKTIDVHHIKARFRTFNIHVDWEVVDELHNCRNHLEHLHPRNTLGELADFVANLFPVLADFIEKELNKFPQDVLGSAWDTMLEHRTFYLKQLAECEQSWLDAGVPEGMVEFVPDCTCAQCGSKLLKASTLSIEDGFTVENDEDQFEYVCVACGFVDCFAPRLIDSFESAFFYWPPDGEDPTYELCYSCDHHTFVISEQACRWCGGELDYSQCKLCDAHLNQDDQDNDGYCGYCTYKMSKDD</sequence>
<dbReference type="AlphaFoldDB" id="A0A5T7W1P3"/>